<dbReference type="PRINTS" id="PR00344">
    <property type="entry name" value="BCTRLSENSOR"/>
</dbReference>
<dbReference type="InterPro" id="IPR041664">
    <property type="entry name" value="AAA_16"/>
</dbReference>
<dbReference type="PANTHER" id="PTHR43642:SF1">
    <property type="entry name" value="HYBRID SIGNAL TRANSDUCTION HISTIDINE KINASE G"/>
    <property type="match status" value="1"/>
</dbReference>
<evidence type="ECO:0000256" key="1">
    <source>
        <dbReference type="ARBA" id="ARBA00000085"/>
    </source>
</evidence>
<accession>A0A085W4X0</accession>
<dbReference type="STRING" id="394096.DB31_3847"/>
<dbReference type="Gene3D" id="3.30.450.40">
    <property type="match status" value="1"/>
</dbReference>
<dbReference type="Pfam" id="PF00069">
    <property type="entry name" value="Pkinase"/>
    <property type="match status" value="1"/>
</dbReference>
<dbReference type="SUPFAM" id="SSF52540">
    <property type="entry name" value="P-loop containing nucleoside triphosphate hydrolases"/>
    <property type="match status" value="1"/>
</dbReference>
<dbReference type="SMART" id="SM00387">
    <property type="entry name" value="HATPase_c"/>
    <property type="match status" value="1"/>
</dbReference>
<reference evidence="6 7" key="1">
    <citation type="submission" date="2014-04" db="EMBL/GenBank/DDBJ databases">
        <title>Genome assembly of Hyalangium minutum DSM 14724.</title>
        <authorList>
            <person name="Sharma G."/>
            <person name="Subramanian S."/>
        </authorList>
    </citation>
    <scope>NUCLEOTIDE SEQUENCE [LARGE SCALE GENOMIC DNA]</scope>
    <source>
        <strain evidence="6 7">DSM 14724</strain>
    </source>
</reference>
<dbReference type="SUPFAM" id="SSF56112">
    <property type="entry name" value="Protein kinase-like (PK-like)"/>
    <property type="match status" value="1"/>
</dbReference>
<sequence length="1767" mass="196136">MLNISGYTLLGAIKSTGTNLLFHAVRDADRLPLILKTPTAASPGPRERERYRREFGILQRLRDVRGVPRVHACEQIRDRPVLLLEEVEGEPLSESTGKPFEVLRALELGISLASTLAELHRRGIIHKDVKPSNVILARTGETCLIDFGTASLQLVEHVDALHSPFIEGTLAYMSPEQTGRMNRSVDYRTDLYSLGITLYELLTGTRPFHGKDALEWFHAHMAQAPQPPLERVPGLPPVLSAIVLKLLAKVAEERYQSAEGLQADLERCWDSVRRGVHEHFVPGLLDHSPRFQLPQRLYGRDTQAATLRQTLERISRESRPELVLVRGYSGIGKSALVHELHKPVVRQRGFFLSGKFDQFQQDIPYSTLAQAIRGLTQQLLSGTDAELARWREHLQQAWEGQGQVLVEVVPSLELVAGKQPAVPELPASEALHRFHRVFRRFLGVFATSEHPLVLFLDDLQWADLATLQLLQHLLTHPETPPVLWIGAYRDNEVSLSHPLSLTLTELRKAGARMTDLRLEPLSVEEVQRLVADTLPGAGPALIEPLSARLQEKTGGNPFFLLQFLLTLNQDGLLVRTPEGTWRWDAEGVRAKGYSDNVVDFMVSKLRQLPTSTQLLLRLAACVGNVFPLRILLLISPLEEPLDLEQGLEPALQEGLVAPAGPDAYRFLHDRIQQAAQALIPLEERKAIHLRIGRLMLASLRPEELQENLFDVVSQLNVGAELLTDSEERHRAARLNAEAGTRAQASTAHRSAATYFALAFQLLPGNPWETNRELAFKLQREQARCEFMSGNPAEARRLVEALLPRARTRTETASVYRLKNDLHIVAGEIQAALESLLEALSLMGMPLPAHPSQEEVAAANAEVWRLLGDRSIASLAELPRASDPDMEAVMSVLAALYAPAYLTDINLLVLHLCRLVSLSLRHGNAPASIPGYSSYGLVLGPFFKRYADGFAFGQLACELVERYDLAALRGSALYSMETICYFTRPLSTALDYIRRAFHHALHASDFQIAGYCCNHIVTDRLALGHELEEVYQESVARLDFARKAQFLDVRDIIHFTQRYVQQLRGLAPTFGSLSGEDFHEETFEAGLTPARMSIMRCWYWVIKMQARYMAGAYAEARAASVRAEELLWSSVGHIQLLDFHLFRALTLATSLDGMSAEQRAWAIEELRKHHEQLAEWAGNCVETFRAPERLVFAELARVTGRDTEAFRAYEEALQAAREHDFIQYVALASELAARFWFAQRMPTIADNYARKAREAYLRWGAKGKAEQLDAQWPHVANAVASEQTITDTDSTQIDALTVVKAQQAISGEIVLERLADTLLKVAIENAGAQRGALLLPHGGTLSVMALAGTAPESSVGLPAESSLPWTVLAYVRRTHEQVLINDAAQPHPFATDTWLERGKVRSVLCVPLLRQEEFRGVLYLENSLASNAFTPARSALLGHLASQAAISLENARLYADVQRAEVALRRANDDLEKRVEERTRELRQAQVQLVETARSAGMAEVATSVLHNVGNVLTSAIINVQTMSQVLGTSRMGRLKQVSAMFSENALKLADFLTRDPRGAKLPDYLSALTDELLREQSTLLDGMSAMGKHMEHIRAIVQLQQTYARNTLVTEECDLSQLVDDALSIQMAALKRHGVTVIRELPPQTQAQVRVDKHKVLQILINLISNAKNAMAPLPVGHRNMHVRLDAVGNTARIQVMDNGVGIEPEVRPRLFAQGFTTREGGHGLGLHSSALAARMLGGELRLDSGGPGQGATATLELPLLEKNGGT</sequence>
<feature type="domain" description="Protein kinase" evidence="4">
    <location>
        <begin position="7"/>
        <end position="280"/>
    </location>
</feature>
<dbReference type="PROSITE" id="PS50109">
    <property type="entry name" value="HIS_KIN"/>
    <property type="match status" value="1"/>
</dbReference>
<comment type="caution">
    <text evidence="6">The sequence shown here is derived from an EMBL/GenBank/DDBJ whole genome shotgun (WGS) entry which is preliminary data.</text>
</comment>
<keyword evidence="6" id="KW-0418">Kinase</keyword>
<dbReference type="Gene3D" id="1.10.287.130">
    <property type="match status" value="1"/>
</dbReference>
<dbReference type="InterPro" id="IPR036890">
    <property type="entry name" value="HATPase_C_sf"/>
</dbReference>
<evidence type="ECO:0000259" key="4">
    <source>
        <dbReference type="PROSITE" id="PS50011"/>
    </source>
</evidence>
<dbReference type="SUPFAM" id="SSF55874">
    <property type="entry name" value="ATPase domain of HSP90 chaperone/DNA topoisomerase II/histidine kinase"/>
    <property type="match status" value="1"/>
</dbReference>
<dbReference type="SMART" id="SM00065">
    <property type="entry name" value="GAF"/>
    <property type="match status" value="1"/>
</dbReference>
<dbReference type="SUPFAM" id="SSF55781">
    <property type="entry name" value="GAF domain-like"/>
    <property type="match status" value="1"/>
</dbReference>
<dbReference type="RefSeq" id="WP_044197018.1">
    <property type="nucleotide sequence ID" value="NZ_JMCB01000020.1"/>
</dbReference>
<dbReference type="InterPro" id="IPR004358">
    <property type="entry name" value="Sig_transdc_His_kin-like_C"/>
</dbReference>
<dbReference type="InterPro" id="IPR003018">
    <property type="entry name" value="GAF"/>
</dbReference>
<evidence type="ECO:0000256" key="3">
    <source>
        <dbReference type="SAM" id="Coils"/>
    </source>
</evidence>
<dbReference type="PROSITE" id="PS50011">
    <property type="entry name" value="PROTEIN_KINASE_DOM"/>
    <property type="match status" value="1"/>
</dbReference>
<keyword evidence="3" id="KW-0175">Coiled coil</keyword>
<proteinExistence type="predicted"/>
<evidence type="ECO:0000313" key="7">
    <source>
        <dbReference type="Proteomes" id="UP000028725"/>
    </source>
</evidence>
<dbReference type="InterPro" id="IPR005467">
    <property type="entry name" value="His_kinase_dom"/>
</dbReference>
<keyword evidence="6" id="KW-0808">Transferase</keyword>
<protein>
    <recommendedName>
        <fullName evidence="2">histidine kinase</fullName>
        <ecNumber evidence="2">2.7.13.3</ecNumber>
    </recommendedName>
</protein>
<feature type="coiled-coil region" evidence="3">
    <location>
        <begin position="1449"/>
        <end position="1487"/>
    </location>
</feature>
<dbReference type="InterPro" id="IPR000719">
    <property type="entry name" value="Prot_kinase_dom"/>
</dbReference>
<name>A0A085W4X0_9BACT</name>
<dbReference type="Pfam" id="PF01590">
    <property type="entry name" value="GAF"/>
    <property type="match status" value="1"/>
</dbReference>
<dbReference type="PROSITE" id="PS00108">
    <property type="entry name" value="PROTEIN_KINASE_ST"/>
    <property type="match status" value="1"/>
</dbReference>
<dbReference type="Gene3D" id="3.40.50.300">
    <property type="entry name" value="P-loop containing nucleotide triphosphate hydrolases"/>
    <property type="match status" value="1"/>
</dbReference>
<dbReference type="Pfam" id="PF02518">
    <property type="entry name" value="HATPase_c"/>
    <property type="match status" value="1"/>
</dbReference>
<feature type="domain" description="Histidine kinase" evidence="5">
    <location>
        <begin position="1591"/>
        <end position="1762"/>
    </location>
</feature>
<dbReference type="InterPro" id="IPR029016">
    <property type="entry name" value="GAF-like_dom_sf"/>
</dbReference>
<comment type="catalytic activity">
    <reaction evidence="1">
        <text>ATP + protein L-histidine = ADP + protein N-phospho-L-histidine.</text>
        <dbReference type="EC" id="2.7.13.3"/>
    </reaction>
</comment>
<dbReference type="InterPro" id="IPR027417">
    <property type="entry name" value="P-loop_NTPase"/>
</dbReference>
<evidence type="ECO:0000313" key="6">
    <source>
        <dbReference type="EMBL" id="KFE62733.1"/>
    </source>
</evidence>
<evidence type="ECO:0000256" key="2">
    <source>
        <dbReference type="ARBA" id="ARBA00012438"/>
    </source>
</evidence>
<dbReference type="GO" id="GO:0005524">
    <property type="term" value="F:ATP binding"/>
    <property type="evidence" value="ECO:0007669"/>
    <property type="project" value="InterPro"/>
</dbReference>
<dbReference type="Pfam" id="PF13191">
    <property type="entry name" value="AAA_16"/>
    <property type="match status" value="1"/>
</dbReference>
<dbReference type="Gene3D" id="1.10.510.10">
    <property type="entry name" value="Transferase(Phosphotransferase) domain 1"/>
    <property type="match status" value="1"/>
</dbReference>
<dbReference type="InterPro" id="IPR011009">
    <property type="entry name" value="Kinase-like_dom_sf"/>
</dbReference>
<keyword evidence="7" id="KW-1185">Reference proteome</keyword>
<dbReference type="PANTHER" id="PTHR43642">
    <property type="entry name" value="HYBRID SIGNAL TRANSDUCTION HISTIDINE KINASE G"/>
    <property type="match status" value="1"/>
</dbReference>
<evidence type="ECO:0000259" key="5">
    <source>
        <dbReference type="PROSITE" id="PS50109"/>
    </source>
</evidence>
<dbReference type="EMBL" id="JMCB01000020">
    <property type="protein sequence ID" value="KFE62733.1"/>
    <property type="molecule type" value="Genomic_DNA"/>
</dbReference>
<dbReference type="SMART" id="SM00220">
    <property type="entry name" value="S_TKc"/>
    <property type="match status" value="1"/>
</dbReference>
<dbReference type="OrthoDB" id="5521237at2"/>
<dbReference type="Gene3D" id="3.30.565.10">
    <property type="entry name" value="Histidine kinase-like ATPase, C-terminal domain"/>
    <property type="match status" value="1"/>
</dbReference>
<dbReference type="EC" id="2.7.13.3" evidence="2"/>
<dbReference type="InterPro" id="IPR003594">
    <property type="entry name" value="HATPase_dom"/>
</dbReference>
<dbReference type="InterPro" id="IPR008271">
    <property type="entry name" value="Ser/Thr_kinase_AS"/>
</dbReference>
<dbReference type="Proteomes" id="UP000028725">
    <property type="component" value="Unassembled WGS sequence"/>
</dbReference>
<gene>
    <name evidence="6" type="ORF">DB31_3847</name>
</gene>
<dbReference type="InterPro" id="IPR053159">
    <property type="entry name" value="Hybrid_Histidine_Kinase"/>
</dbReference>
<organism evidence="6 7">
    <name type="scientific">Hyalangium minutum</name>
    <dbReference type="NCBI Taxonomy" id="394096"/>
    <lineage>
        <taxon>Bacteria</taxon>
        <taxon>Pseudomonadati</taxon>
        <taxon>Myxococcota</taxon>
        <taxon>Myxococcia</taxon>
        <taxon>Myxococcales</taxon>
        <taxon>Cystobacterineae</taxon>
        <taxon>Archangiaceae</taxon>
        <taxon>Hyalangium</taxon>
    </lineage>
</organism>
<dbReference type="GO" id="GO:0004673">
    <property type="term" value="F:protein histidine kinase activity"/>
    <property type="evidence" value="ECO:0007669"/>
    <property type="project" value="UniProtKB-EC"/>
</dbReference>
<dbReference type="CDD" id="cd14014">
    <property type="entry name" value="STKc_PknB_like"/>
    <property type="match status" value="1"/>
</dbReference>